<proteinExistence type="predicted"/>
<evidence type="ECO:0000313" key="1">
    <source>
        <dbReference type="EMBL" id="MFC5493633.1"/>
    </source>
</evidence>
<comment type="caution">
    <text evidence="1">The sequence shown here is derived from an EMBL/GenBank/DDBJ whole genome shotgun (WGS) entry which is preliminary data.</text>
</comment>
<keyword evidence="2" id="KW-1185">Reference proteome</keyword>
<dbReference type="InterPro" id="IPR041160">
    <property type="entry name" value="LD_cluster2"/>
</dbReference>
<evidence type="ECO:0000313" key="2">
    <source>
        <dbReference type="Proteomes" id="UP001595956"/>
    </source>
</evidence>
<dbReference type="RefSeq" id="WP_345173016.1">
    <property type="nucleotide sequence ID" value="NZ_BAABFQ010000004.1"/>
</dbReference>
<gene>
    <name evidence="1" type="ORF">ACFPKY_10990</name>
</gene>
<dbReference type="Pfam" id="PF18163">
    <property type="entry name" value="LD_cluster2"/>
    <property type="match status" value="1"/>
</dbReference>
<dbReference type="EMBL" id="JBHSMD010000003">
    <property type="protein sequence ID" value="MFC5493633.1"/>
    <property type="molecule type" value="Genomic_DNA"/>
</dbReference>
<accession>A0ABW0N1T2</accession>
<evidence type="ECO:0008006" key="3">
    <source>
        <dbReference type="Google" id="ProtNLM"/>
    </source>
</evidence>
<reference evidence="2" key="1">
    <citation type="journal article" date="2019" name="Int. J. Syst. Evol. Microbiol.">
        <title>The Global Catalogue of Microorganisms (GCM) 10K type strain sequencing project: providing services to taxonomists for standard genome sequencing and annotation.</title>
        <authorList>
            <consortium name="The Broad Institute Genomics Platform"/>
            <consortium name="The Broad Institute Genome Sequencing Center for Infectious Disease"/>
            <person name="Wu L."/>
            <person name="Ma J."/>
        </authorList>
    </citation>
    <scope>NUCLEOTIDE SEQUENCE [LARGE SCALE GENOMIC DNA]</scope>
    <source>
        <strain evidence="2">KACC 13778</strain>
    </source>
</reference>
<sequence>MTDATDLVARGALKGMVVAISVSDSADLGRLGLSARHCDLAVAEIARSVLLSGGDIAYGGRLVPAGFTQIVMDEVTRFAGDRDALTIYLAASEHASMSSGEIRQFHNEHHASIRLVCLDEAGSPVAPDERDMSEPADPSTALTGMRRHIASAADAHVVVGGQLAGVKGAMPGLLEEALFGLEAEHPVFVAGGFGGAAAAVARALGTDDGHWAPEGYPRHAEMWREPLEQIAALATRQADDGLTDQQRRELAVTHRPADIASLVVLGLARSST</sequence>
<name>A0ABW0N1T2_9ACTN</name>
<dbReference type="Proteomes" id="UP001595956">
    <property type="component" value="Unassembled WGS sequence"/>
</dbReference>
<protein>
    <recommendedName>
        <fullName evidence="3">DUF2090 domain-containing protein</fullName>
    </recommendedName>
</protein>
<organism evidence="1 2">
    <name type="scientific">Nocardioides caricicola</name>
    <dbReference type="NCBI Taxonomy" id="634770"/>
    <lineage>
        <taxon>Bacteria</taxon>
        <taxon>Bacillati</taxon>
        <taxon>Actinomycetota</taxon>
        <taxon>Actinomycetes</taxon>
        <taxon>Propionibacteriales</taxon>
        <taxon>Nocardioidaceae</taxon>
        <taxon>Nocardioides</taxon>
    </lineage>
</organism>